<evidence type="ECO:0000256" key="4">
    <source>
        <dbReference type="ARBA" id="ARBA00023274"/>
    </source>
</evidence>
<evidence type="ECO:0000313" key="7">
    <source>
        <dbReference type="Proteomes" id="UP000275267"/>
    </source>
</evidence>
<dbReference type="EMBL" id="PQIB02000012">
    <property type="protein sequence ID" value="RLM80561.1"/>
    <property type="molecule type" value="Genomic_DNA"/>
</dbReference>
<evidence type="ECO:0000256" key="2">
    <source>
        <dbReference type="ARBA" id="ARBA00022490"/>
    </source>
</evidence>
<dbReference type="PANTHER" id="PTHR17453">
    <property type="entry name" value="SIGNAL RECOGNITION PARTICLE 19 KD PROTEIN"/>
    <property type="match status" value="1"/>
</dbReference>
<dbReference type="GO" id="GO:0006617">
    <property type="term" value="P:SRP-dependent cotranslational protein targeting to membrane, signal sequence recognition"/>
    <property type="evidence" value="ECO:0007669"/>
    <property type="project" value="TreeGrafter"/>
</dbReference>
<evidence type="ECO:0000313" key="6">
    <source>
        <dbReference type="EMBL" id="RLM80561.1"/>
    </source>
</evidence>
<dbReference type="SUPFAM" id="SSF69695">
    <property type="entry name" value="SRP19"/>
    <property type="match status" value="1"/>
</dbReference>
<sequence>MWLYSTVKAFLIPIHHRSSPNQPQPSRNASDRNSAAPAGLQELSEKLGWTSPARRGLPAARSGPSYTLCTSTPGRRSRKGAASPPARPAPTPPAVRSPISARTSHLKIPCRIESDKSYPRDFLQVGRVRMQLKRDDGSPVNPEIVTKKKLMLQVAELVPKHLGRTKKQEPASNSSSTAPSKPGKGGRKKK</sequence>
<dbReference type="GO" id="GO:0008312">
    <property type="term" value="F:7S RNA binding"/>
    <property type="evidence" value="ECO:0007669"/>
    <property type="project" value="InterPro"/>
</dbReference>
<dbReference type="Proteomes" id="UP000275267">
    <property type="component" value="Unassembled WGS sequence"/>
</dbReference>
<keyword evidence="4" id="KW-0687">Ribonucleoprotein</keyword>
<accession>A0A3L6QIR7</accession>
<feature type="region of interest" description="Disordered" evidence="5">
    <location>
        <begin position="159"/>
        <end position="190"/>
    </location>
</feature>
<dbReference type="InterPro" id="IPR002778">
    <property type="entry name" value="Signal_recog_particle_SRP19"/>
</dbReference>
<organism evidence="6 7">
    <name type="scientific">Panicum miliaceum</name>
    <name type="common">Proso millet</name>
    <name type="synonym">Broomcorn millet</name>
    <dbReference type="NCBI Taxonomy" id="4540"/>
    <lineage>
        <taxon>Eukaryota</taxon>
        <taxon>Viridiplantae</taxon>
        <taxon>Streptophyta</taxon>
        <taxon>Embryophyta</taxon>
        <taxon>Tracheophyta</taxon>
        <taxon>Spermatophyta</taxon>
        <taxon>Magnoliopsida</taxon>
        <taxon>Liliopsida</taxon>
        <taxon>Poales</taxon>
        <taxon>Poaceae</taxon>
        <taxon>PACMAD clade</taxon>
        <taxon>Panicoideae</taxon>
        <taxon>Panicodae</taxon>
        <taxon>Paniceae</taxon>
        <taxon>Panicinae</taxon>
        <taxon>Panicum</taxon>
        <taxon>Panicum sect. Panicum</taxon>
    </lineage>
</organism>
<dbReference type="GO" id="GO:0005786">
    <property type="term" value="C:signal recognition particle, endoplasmic reticulum targeting"/>
    <property type="evidence" value="ECO:0007669"/>
    <property type="project" value="UniProtKB-KW"/>
</dbReference>
<dbReference type="OrthoDB" id="2190947at2759"/>
<dbReference type="Pfam" id="PF01922">
    <property type="entry name" value="SRP19"/>
    <property type="match status" value="1"/>
</dbReference>
<evidence type="ECO:0000256" key="1">
    <source>
        <dbReference type="ARBA" id="ARBA00004496"/>
    </source>
</evidence>
<dbReference type="PANTHER" id="PTHR17453:SF0">
    <property type="entry name" value="SIGNAL RECOGNITION PARTICLE 19 KDA PROTEIN"/>
    <property type="match status" value="1"/>
</dbReference>
<dbReference type="InterPro" id="IPR036521">
    <property type="entry name" value="SRP19-like_sf"/>
</dbReference>
<gene>
    <name evidence="6" type="ORF">C2845_PM12G12410</name>
</gene>
<dbReference type="STRING" id="4540.A0A3L6QIR7"/>
<comment type="subcellular location">
    <subcellularLocation>
        <location evidence="1">Cytoplasm</location>
    </subcellularLocation>
</comment>
<keyword evidence="2" id="KW-0963">Cytoplasm</keyword>
<name>A0A3L6QIR7_PANMI</name>
<feature type="compositionally biased region" description="Polar residues" evidence="5">
    <location>
        <begin position="64"/>
        <end position="74"/>
    </location>
</feature>
<feature type="compositionally biased region" description="Pro residues" evidence="5">
    <location>
        <begin position="85"/>
        <end position="95"/>
    </location>
</feature>
<comment type="caution">
    <text evidence="6">The sequence shown here is derived from an EMBL/GenBank/DDBJ whole genome shotgun (WGS) entry which is preliminary data.</text>
</comment>
<dbReference type="AlphaFoldDB" id="A0A3L6QIR7"/>
<feature type="compositionally biased region" description="Polar residues" evidence="5">
    <location>
        <begin position="19"/>
        <end position="33"/>
    </location>
</feature>
<evidence type="ECO:0000256" key="3">
    <source>
        <dbReference type="ARBA" id="ARBA00023135"/>
    </source>
</evidence>
<feature type="compositionally biased region" description="Polar residues" evidence="5">
    <location>
        <begin position="170"/>
        <end position="179"/>
    </location>
</feature>
<protein>
    <submittedName>
        <fullName evidence="6">Signal recognition particle 19 kDa protein-like</fullName>
    </submittedName>
</protein>
<keyword evidence="7" id="KW-1185">Reference proteome</keyword>
<reference evidence="7" key="1">
    <citation type="journal article" date="2019" name="Nat. Commun.">
        <title>The genome of broomcorn millet.</title>
        <authorList>
            <person name="Zou C."/>
            <person name="Miki D."/>
            <person name="Li D."/>
            <person name="Tang Q."/>
            <person name="Xiao L."/>
            <person name="Rajput S."/>
            <person name="Deng P."/>
            <person name="Jia W."/>
            <person name="Huang R."/>
            <person name="Zhang M."/>
            <person name="Sun Y."/>
            <person name="Hu J."/>
            <person name="Fu X."/>
            <person name="Schnable P.S."/>
            <person name="Li F."/>
            <person name="Zhang H."/>
            <person name="Feng B."/>
            <person name="Zhu X."/>
            <person name="Liu R."/>
            <person name="Schnable J.C."/>
            <person name="Zhu J.-K."/>
            <person name="Zhang H."/>
        </authorList>
    </citation>
    <scope>NUCLEOTIDE SEQUENCE [LARGE SCALE GENOMIC DNA]</scope>
</reference>
<feature type="region of interest" description="Disordered" evidence="5">
    <location>
        <begin position="15"/>
        <end position="101"/>
    </location>
</feature>
<keyword evidence="3" id="KW-0733">Signal recognition particle</keyword>
<proteinExistence type="predicted"/>
<dbReference type="Gene3D" id="3.30.56.30">
    <property type="entry name" value="Signal recognition particle, SRP19-like subunit"/>
    <property type="match status" value="1"/>
</dbReference>
<evidence type="ECO:0000256" key="5">
    <source>
        <dbReference type="SAM" id="MobiDB-lite"/>
    </source>
</evidence>